<evidence type="ECO:0000313" key="8">
    <source>
        <dbReference type="Proteomes" id="UP001651880"/>
    </source>
</evidence>
<organism evidence="7 8">
    <name type="scientific">Lutispora saccharofermentans</name>
    <dbReference type="NCBI Taxonomy" id="3024236"/>
    <lineage>
        <taxon>Bacteria</taxon>
        <taxon>Bacillati</taxon>
        <taxon>Bacillota</taxon>
        <taxon>Clostridia</taxon>
        <taxon>Lutisporales</taxon>
        <taxon>Lutisporaceae</taxon>
        <taxon>Lutispora</taxon>
    </lineage>
</organism>
<evidence type="ECO:0000256" key="1">
    <source>
        <dbReference type="ARBA" id="ARBA00012104"/>
    </source>
</evidence>
<keyword evidence="5" id="KW-0067">ATP-binding</keyword>
<dbReference type="GO" id="GO:0008478">
    <property type="term" value="F:pyridoxal kinase activity"/>
    <property type="evidence" value="ECO:0007669"/>
    <property type="project" value="UniProtKB-EC"/>
</dbReference>
<evidence type="ECO:0000256" key="3">
    <source>
        <dbReference type="ARBA" id="ARBA00022741"/>
    </source>
</evidence>
<proteinExistence type="predicted"/>
<keyword evidence="3" id="KW-0547">Nucleotide-binding</keyword>
<accession>A0ABT1NF69</accession>
<dbReference type="NCBIfam" id="NF005491">
    <property type="entry name" value="PRK07105.1"/>
    <property type="match status" value="1"/>
</dbReference>
<reference evidence="7 8" key="1">
    <citation type="submission" date="2021-10" db="EMBL/GenBank/DDBJ databases">
        <title>Lutispora strain m25 sp. nov., a thermophilic, non-spore-forming bacterium isolated from a lab-scale methanogenic bioreactor digesting anaerobic sludge.</title>
        <authorList>
            <person name="El Houari A."/>
            <person name="Mcdonald J."/>
        </authorList>
    </citation>
    <scope>NUCLEOTIDE SEQUENCE [LARGE SCALE GENOMIC DNA]</scope>
    <source>
        <strain evidence="8">m25</strain>
    </source>
</reference>
<evidence type="ECO:0000256" key="5">
    <source>
        <dbReference type="ARBA" id="ARBA00022840"/>
    </source>
</evidence>
<gene>
    <name evidence="7" type="ORF">LJD61_05475</name>
</gene>
<dbReference type="CDD" id="cd01173">
    <property type="entry name" value="pyridoxal_pyridoxamine_kinase"/>
    <property type="match status" value="1"/>
</dbReference>
<evidence type="ECO:0000259" key="6">
    <source>
        <dbReference type="Pfam" id="PF08543"/>
    </source>
</evidence>
<protein>
    <recommendedName>
        <fullName evidence="1">pyridoxal kinase</fullName>
        <ecNumber evidence="1">2.7.1.35</ecNumber>
    </recommendedName>
</protein>
<dbReference type="EMBL" id="JAJEKE010000003">
    <property type="protein sequence ID" value="MCQ1528996.1"/>
    <property type="molecule type" value="Genomic_DNA"/>
</dbReference>
<dbReference type="PANTHER" id="PTHR10534:SF2">
    <property type="entry name" value="PYRIDOXAL KINASE"/>
    <property type="match status" value="1"/>
</dbReference>
<name>A0ABT1NF69_9FIRM</name>
<dbReference type="InterPro" id="IPR004625">
    <property type="entry name" value="PyrdxlKinase"/>
</dbReference>
<dbReference type="InterPro" id="IPR029056">
    <property type="entry name" value="Ribokinase-like"/>
</dbReference>
<dbReference type="Proteomes" id="UP001651880">
    <property type="component" value="Unassembled WGS sequence"/>
</dbReference>
<sequence>MRSIIPKTAAIHDITGFGRCSLSVIIPVLSSMGIQVCPMPTAILSSHPAGFKNYFFHELTDELGDYIDSWKDESINFDCIYSGFLGSAKQAGMIRNFIDEFRKSEGQLIVIDPVMADHGKLYGIFDKSIINEMRTLAEKADVITPNLTEACFLLGESYSQESMDDHDMKRYLKRLSYMGPDNVIITSIKSTAGSHVNIGYSKKADLYWKIPYKYIPAQYPGTGDIFASTLTGYLLQGCDLPEAMARATGFVSLAVGRTYEARTPAREGILLEGMLCMLNEEFAGVGIQSF</sequence>
<dbReference type="SUPFAM" id="SSF53613">
    <property type="entry name" value="Ribokinase-like"/>
    <property type="match status" value="1"/>
</dbReference>
<evidence type="ECO:0000256" key="2">
    <source>
        <dbReference type="ARBA" id="ARBA00022679"/>
    </source>
</evidence>
<keyword evidence="4 7" id="KW-0418">Kinase</keyword>
<dbReference type="RefSeq" id="WP_255226516.1">
    <property type="nucleotide sequence ID" value="NZ_JAJEKE010000003.1"/>
</dbReference>
<dbReference type="Pfam" id="PF08543">
    <property type="entry name" value="Phos_pyr_kin"/>
    <property type="match status" value="1"/>
</dbReference>
<evidence type="ECO:0000256" key="4">
    <source>
        <dbReference type="ARBA" id="ARBA00022777"/>
    </source>
</evidence>
<comment type="caution">
    <text evidence="7">The sequence shown here is derived from an EMBL/GenBank/DDBJ whole genome shotgun (WGS) entry which is preliminary data.</text>
</comment>
<feature type="domain" description="Pyridoxamine kinase/Phosphomethylpyrimidine kinase" evidence="6">
    <location>
        <begin position="74"/>
        <end position="259"/>
    </location>
</feature>
<keyword evidence="2 7" id="KW-0808">Transferase</keyword>
<dbReference type="EC" id="2.7.1.35" evidence="1"/>
<dbReference type="InterPro" id="IPR013749">
    <property type="entry name" value="PM/HMP-P_kinase-1"/>
</dbReference>
<keyword evidence="8" id="KW-1185">Reference proteome</keyword>
<dbReference type="PANTHER" id="PTHR10534">
    <property type="entry name" value="PYRIDOXAL KINASE"/>
    <property type="match status" value="1"/>
</dbReference>
<evidence type="ECO:0000313" key="7">
    <source>
        <dbReference type="EMBL" id="MCQ1528996.1"/>
    </source>
</evidence>
<dbReference type="Gene3D" id="3.40.1190.20">
    <property type="match status" value="1"/>
</dbReference>